<gene>
    <name evidence="6" type="ORF">OR16_05002</name>
</gene>
<dbReference type="Gene3D" id="3.40.190.10">
    <property type="entry name" value="Periplasmic binding protein-like II"/>
    <property type="match status" value="2"/>
</dbReference>
<evidence type="ECO:0000256" key="3">
    <source>
        <dbReference type="ARBA" id="ARBA00023125"/>
    </source>
</evidence>
<evidence type="ECO:0000313" key="7">
    <source>
        <dbReference type="Proteomes" id="UP000005808"/>
    </source>
</evidence>
<dbReference type="GO" id="GO:0003677">
    <property type="term" value="F:DNA binding"/>
    <property type="evidence" value="ECO:0007669"/>
    <property type="project" value="UniProtKB-KW"/>
</dbReference>
<comment type="caution">
    <text evidence="6">The sequence shown here is derived from an EMBL/GenBank/DDBJ whole genome shotgun (WGS) entry which is preliminary data.</text>
</comment>
<dbReference type="InterPro" id="IPR005119">
    <property type="entry name" value="LysR_subst-bd"/>
</dbReference>
<dbReference type="PANTHER" id="PTHR30118">
    <property type="entry name" value="HTH-TYPE TRANSCRIPTIONAL REGULATOR LEUO-RELATED"/>
    <property type="match status" value="1"/>
</dbReference>
<evidence type="ECO:0000313" key="6">
    <source>
        <dbReference type="EMBL" id="EHP44019.1"/>
    </source>
</evidence>
<keyword evidence="2" id="KW-0805">Transcription regulation</keyword>
<dbReference type="Pfam" id="PF03466">
    <property type="entry name" value="LysR_substrate"/>
    <property type="match status" value="1"/>
</dbReference>
<dbReference type="GO" id="GO:0006355">
    <property type="term" value="P:regulation of DNA-templated transcription"/>
    <property type="evidence" value="ECO:0007669"/>
    <property type="project" value="TreeGrafter"/>
</dbReference>
<name>H1S083_9BURK</name>
<dbReference type="PATRIC" id="fig|1127483.3.peg.996"/>
<keyword evidence="3" id="KW-0238">DNA-binding</keyword>
<evidence type="ECO:0000256" key="4">
    <source>
        <dbReference type="ARBA" id="ARBA00023163"/>
    </source>
</evidence>
<dbReference type="PANTHER" id="PTHR30118:SF15">
    <property type="entry name" value="TRANSCRIPTIONAL REGULATORY PROTEIN"/>
    <property type="match status" value="1"/>
</dbReference>
<dbReference type="Proteomes" id="UP000005808">
    <property type="component" value="Unassembled WGS sequence"/>
</dbReference>
<dbReference type="EMBL" id="AHJE01000013">
    <property type="protein sequence ID" value="EHP44019.1"/>
    <property type="molecule type" value="Genomic_DNA"/>
</dbReference>
<evidence type="ECO:0000259" key="5">
    <source>
        <dbReference type="Pfam" id="PF03466"/>
    </source>
</evidence>
<sequence>MSSRRRGASLEDQALHRMGLTRRVRLRCQHYAAACRVVSCTDLLATLPLRYARIANEPYANRLLSLPFKVPTLELHLYWHAGGENDGANRWLREQLLAVISALGGGAGELAQD</sequence>
<proteinExistence type="inferred from homology"/>
<dbReference type="SUPFAM" id="SSF53850">
    <property type="entry name" value="Periplasmic binding protein-like II"/>
    <property type="match status" value="1"/>
</dbReference>
<dbReference type="AlphaFoldDB" id="H1S083"/>
<keyword evidence="4" id="KW-0804">Transcription</keyword>
<feature type="domain" description="LysR substrate-binding" evidence="5">
    <location>
        <begin position="10"/>
        <end position="98"/>
    </location>
</feature>
<organism evidence="6 7">
    <name type="scientific">Cupriavidus basilensis OR16</name>
    <dbReference type="NCBI Taxonomy" id="1127483"/>
    <lineage>
        <taxon>Bacteria</taxon>
        <taxon>Pseudomonadati</taxon>
        <taxon>Pseudomonadota</taxon>
        <taxon>Betaproteobacteria</taxon>
        <taxon>Burkholderiales</taxon>
        <taxon>Burkholderiaceae</taxon>
        <taxon>Cupriavidus</taxon>
    </lineage>
</organism>
<evidence type="ECO:0000256" key="2">
    <source>
        <dbReference type="ARBA" id="ARBA00023015"/>
    </source>
</evidence>
<dbReference type="InterPro" id="IPR050389">
    <property type="entry name" value="LysR-type_TF"/>
</dbReference>
<evidence type="ECO:0000256" key="1">
    <source>
        <dbReference type="ARBA" id="ARBA00009437"/>
    </source>
</evidence>
<accession>H1S083</accession>
<protein>
    <submittedName>
        <fullName evidence="6">LysR family transcriptional regulator</fullName>
    </submittedName>
</protein>
<reference evidence="6 7" key="1">
    <citation type="journal article" date="2012" name="J. Bacteriol.">
        <title>De Novo Genome Project of Cupriavidus basilensis OR16.</title>
        <authorList>
            <person name="Cserhati M."/>
            <person name="Kriszt B."/>
            <person name="Szoboszlay S."/>
            <person name="Toth A."/>
            <person name="Szabo I."/>
            <person name="Tancsics A."/>
            <person name="Nagy I."/>
            <person name="Horvath B."/>
            <person name="Nagy I."/>
            <person name="Kukolya J."/>
        </authorList>
    </citation>
    <scope>NUCLEOTIDE SEQUENCE [LARGE SCALE GENOMIC DNA]</scope>
    <source>
        <strain evidence="6 7">OR16</strain>
    </source>
</reference>
<comment type="similarity">
    <text evidence="1">Belongs to the LysR transcriptional regulatory family.</text>
</comment>